<dbReference type="OrthoDB" id="333419at2157"/>
<evidence type="ECO:0000256" key="1">
    <source>
        <dbReference type="SAM" id="Phobius"/>
    </source>
</evidence>
<proteinExistence type="predicted"/>
<keyword evidence="1" id="KW-0472">Membrane</keyword>
<organism evidence="2 3">
    <name type="scientific">Halarchaeum grantii</name>
    <dbReference type="NCBI Taxonomy" id="1193105"/>
    <lineage>
        <taxon>Archaea</taxon>
        <taxon>Methanobacteriati</taxon>
        <taxon>Methanobacteriota</taxon>
        <taxon>Stenosarchaea group</taxon>
        <taxon>Halobacteria</taxon>
        <taxon>Halobacteriales</taxon>
        <taxon>Halobacteriaceae</taxon>
    </lineage>
</organism>
<keyword evidence="3" id="KW-1185">Reference proteome</keyword>
<name>A0A830FB47_9EURY</name>
<comment type="caution">
    <text evidence="2">The sequence shown here is derived from an EMBL/GenBank/DDBJ whole genome shotgun (WGS) entry which is preliminary data.</text>
</comment>
<sequence>MFDAATDAFWERHANPKSGWSRVLLGPLLLLAASRRDPRLLLAAIAALVLNPVAFARADTADADSWMTRGVHAERWWLARGGGALGLGWPNVLNVLNVPAFAYALYAAYTRRSARALLAYAVSMALKFAWIEAIARRYDRREREA</sequence>
<gene>
    <name evidence="2" type="ORF">GCM10009037_20910</name>
</gene>
<accession>A0A830FB47</accession>
<dbReference type="InterPro" id="IPR046595">
    <property type="entry name" value="DUF6653"/>
</dbReference>
<reference evidence="2 3" key="1">
    <citation type="journal article" date="2019" name="Int. J. Syst. Evol. Microbiol.">
        <title>The Global Catalogue of Microorganisms (GCM) 10K type strain sequencing project: providing services to taxonomists for standard genome sequencing and annotation.</title>
        <authorList>
            <consortium name="The Broad Institute Genomics Platform"/>
            <consortium name="The Broad Institute Genome Sequencing Center for Infectious Disease"/>
            <person name="Wu L."/>
            <person name="Ma J."/>
        </authorList>
    </citation>
    <scope>NUCLEOTIDE SEQUENCE [LARGE SCALE GENOMIC DNA]</scope>
    <source>
        <strain evidence="2 3">JCM 19585</strain>
    </source>
</reference>
<evidence type="ECO:0000313" key="2">
    <source>
        <dbReference type="EMBL" id="GGL37185.1"/>
    </source>
</evidence>
<dbReference type="AlphaFoldDB" id="A0A830FB47"/>
<feature type="transmembrane region" description="Helical" evidence="1">
    <location>
        <begin position="117"/>
        <end position="135"/>
    </location>
</feature>
<keyword evidence="1" id="KW-1133">Transmembrane helix</keyword>
<dbReference type="Proteomes" id="UP000628840">
    <property type="component" value="Unassembled WGS sequence"/>
</dbReference>
<keyword evidence="1" id="KW-0812">Transmembrane</keyword>
<dbReference type="Pfam" id="PF20358">
    <property type="entry name" value="DUF6653"/>
    <property type="match status" value="1"/>
</dbReference>
<protein>
    <submittedName>
        <fullName evidence="2">Uncharacterized protein</fullName>
    </submittedName>
</protein>
<feature type="transmembrane region" description="Helical" evidence="1">
    <location>
        <begin position="40"/>
        <end position="58"/>
    </location>
</feature>
<dbReference type="RefSeq" id="WP_188883697.1">
    <property type="nucleotide sequence ID" value="NZ_BMPF01000003.1"/>
</dbReference>
<evidence type="ECO:0000313" key="3">
    <source>
        <dbReference type="Proteomes" id="UP000628840"/>
    </source>
</evidence>
<dbReference type="EMBL" id="BMPF01000003">
    <property type="protein sequence ID" value="GGL37185.1"/>
    <property type="molecule type" value="Genomic_DNA"/>
</dbReference>